<evidence type="ECO:0000313" key="2">
    <source>
        <dbReference type="EMBL" id="MDX8542043.1"/>
    </source>
</evidence>
<sequence length="109" mass="11006">MAAPLELHNSATGKILPAIGPLLIGAIFAFGVVQGIAAGANSGHVLVIALLGAGCLALGFCLARGAFDTSVKVAQASKGCDFAPRGLPYLRRQGQHGMAEHRTGTVEGL</sequence>
<dbReference type="Proteomes" id="UP001276564">
    <property type="component" value="Unassembled WGS sequence"/>
</dbReference>
<name>A0ABU5AXK6_9HYPH</name>
<keyword evidence="1" id="KW-0472">Membrane</keyword>
<keyword evidence="3" id="KW-1185">Reference proteome</keyword>
<protein>
    <submittedName>
        <fullName evidence="2">Uncharacterized protein</fullName>
    </submittedName>
</protein>
<keyword evidence="1" id="KW-1133">Transmembrane helix</keyword>
<proteinExistence type="predicted"/>
<dbReference type="EMBL" id="JAVIIP010000045">
    <property type="protein sequence ID" value="MDX8542043.1"/>
    <property type="molecule type" value="Genomic_DNA"/>
</dbReference>
<organism evidence="2 3">
    <name type="scientific">Mesorhizobium abyssinicae</name>
    <dbReference type="NCBI Taxonomy" id="1209958"/>
    <lineage>
        <taxon>Bacteria</taxon>
        <taxon>Pseudomonadati</taxon>
        <taxon>Pseudomonadota</taxon>
        <taxon>Alphaproteobacteria</taxon>
        <taxon>Hyphomicrobiales</taxon>
        <taxon>Phyllobacteriaceae</taxon>
        <taxon>Mesorhizobium</taxon>
    </lineage>
</organism>
<reference evidence="2 3" key="1">
    <citation type="submission" date="2023-08" db="EMBL/GenBank/DDBJ databases">
        <title>Implementing the SeqCode for naming new Mesorhizobium species isolated from Vachellia karroo root nodules.</title>
        <authorList>
            <person name="Van Lill M."/>
        </authorList>
    </citation>
    <scope>NUCLEOTIDE SEQUENCE [LARGE SCALE GENOMIC DNA]</scope>
    <source>
        <strain evidence="2 3">VK4B</strain>
    </source>
</reference>
<gene>
    <name evidence="2" type="ORF">RFM23_31135</name>
</gene>
<evidence type="ECO:0000256" key="1">
    <source>
        <dbReference type="SAM" id="Phobius"/>
    </source>
</evidence>
<keyword evidence="1" id="KW-0812">Transmembrane</keyword>
<feature type="transmembrane region" description="Helical" evidence="1">
    <location>
        <begin position="45"/>
        <end position="67"/>
    </location>
</feature>
<feature type="transmembrane region" description="Helical" evidence="1">
    <location>
        <begin position="15"/>
        <end position="33"/>
    </location>
</feature>
<comment type="caution">
    <text evidence="2">The sequence shown here is derived from an EMBL/GenBank/DDBJ whole genome shotgun (WGS) entry which is preliminary data.</text>
</comment>
<evidence type="ECO:0000313" key="3">
    <source>
        <dbReference type="Proteomes" id="UP001276564"/>
    </source>
</evidence>
<accession>A0ABU5AXK6</accession>
<dbReference type="RefSeq" id="WP_320322196.1">
    <property type="nucleotide sequence ID" value="NZ_JAVIIP010000045.1"/>
</dbReference>
<feature type="non-terminal residue" evidence="2">
    <location>
        <position position="109"/>
    </location>
</feature>